<feature type="chain" id="PRO_5020421075" description="Secreted protein" evidence="1">
    <location>
        <begin position="27"/>
        <end position="280"/>
    </location>
</feature>
<accession>A0A4V3CVF9</accession>
<dbReference type="OrthoDB" id="8890498at2"/>
<reference evidence="2 3" key="1">
    <citation type="submission" date="2019-03" db="EMBL/GenBank/DDBJ databases">
        <title>Genomic Encyclopedia of Type Strains, Phase IV (KMG-IV): sequencing the most valuable type-strain genomes for metagenomic binning, comparative biology and taxonomic classification.</title>
        <authorList>
            <person name="Goeker M."/>
        </authorList>
    </citation>
    <scope>NUCLEOTIDE SEQUENCE [LARGE SCALE GENOMIC DNA]</scope>
    <source>
        <strain evidence="2 3">DSM 11901</strain>
    </source>
</reference>
<dbReference type="EMBL" id="SNXW01000006">
    <property type="protein sequence ID" value="TDP82288.1"/>
    <property type="molecule type" value="Genomic_DNA"/>
</dbReference>
<evidence type="ECO:0000313" key="2">
    <source>
        <dbReference type="EMBL" id="TDP82288.1"/>
    </source>
</evidence>
<dbReference type="AlphaFoldDB" id="A0A4V3CVF9"/>
<dbReference type="RefSeq" id="WP_133609555.1">
    <property type="nucleotide sequence ID" value="NZ_SNXW01000006.1"/>
</dbReference>
<proteinExistence type="predicted"/>
<comment type="caution">
    <text evidence="2">The sequence shown here is derived from an EMBL/GenBank/DDBJ whole genome shotgun (WGS) entry which is preliminary data.</text>
</comment>
<evidence type="ECO:0008006" key="4">
    <source>
        <dbReference type="Google" id="ProtNLM"/>
    </source>
</evidence>
<organism evidence="2 3">
    <name type="scientific">Aquabacterium commune</name>
    <dbReference type="NCBI Taxonomy" id="70586"/>
    <lineage>
        <taxon>Bacteria</taxon>
        <taxon>Pseudomonadati</taxon>
        <taxon>Pseudomonadota</taxon>
        <taxon>Betaproteobacteria</taxon>
        <taxon>Burkholderiales</taxon>
        <taxon>Aquabacterium</taxon>
    </lineage>
</organism>
<sequence>MSSTHRHNTGWISLALALATQAPAHAAPADTPAAGLTAAQVQTYREGPGRQRWIDAARQMAQLRQSPPSTALADLWRALDAGVNRPAGVNPLPLATTAQSLPELEGKTAWLRGQVLGGQADGRYSYAYAFNLARLGRFGDHLMEAAIFLAHGRLAMQIDTDRCTDPSVAMDTTAAYETQALMRGMDSAIQTLTPRQQTTALLEAVVLEDTLGERPPQSWLCAARMNPSHLTEVQTPKGDVGRTFVLNPPQASTLFVDEATWRAARRQRLDKMAQSLLPTL</sequence>
<name>A0A4V3CVF9_9BURK</name>
<evidence type="ECO:0000256" key="1">
    <source>
        <dbReference type="SAM" id="SignalP"/>
    </source>
</evidence>
<feature type="signal peptide" evidence="1">
    <location>
        <begin position="1"/>
        <end position="26"/>
    </location>
</feature>
<keyword evidence="3" id="KW-1185">Reference proteome</keyword>
<dbReference type="Proteomes" id="UP000294593">
    <property type="component" value="Unassembled WGS sequence"/>
</dbReference>
<gene>
    <name evidence="2" type="ORF">EV672_106251</name>
</gene>
<keyword evidence="1" id="KW-0732">Signal</keyword>
<evidence type="ECO:0000313" key="3">
    <source>
        <dbReference type="Proteomes" id="UP000294593"/>
    </source>
</evidence>
<protein>
    <recommendedName>
        <fullName evidence="4">Secreted protein</fullName>
    </recommendedName>
</protein>